<proteinExistence type="predicted"/>
<name>A0A0P1AB22_PLAHL</name>
<accession>A0A0P1AB22</accession>
<organism evidence="1 2">
    <name type="scientific">Plasmopara halstedii</name>
    <name type="common">Downy mildew of sunflower</name>
    <dbReference type="NCBI Taxonomy" id="4781"/>
    <lineage>
        <taxon>Eukaryota</taxon>
        <taxon>Sar</taxon>
        <taxon>Stramenopiles</taxon>
        <taxon>Oomycota</taxon>
        <taxon>Peronosporomycetes</taxon>
        <taxon>Peronosporales</taxon>
        <taxon>Peronosporaceae</taxon>
        <taxon>Plasmopara</taxon>
    </lineage>
</organism>
<keyword evidence="2" id="KW-1185">Reference proteome</keyword>
<dbReference type="GeneID" id="36401120"/>
<dbReference type="Proteomes" id="UP000054928">
    <property type="component" value="Unassembled WGS sequence"/>
</dbReference>
<dbReference type="RefSeq" id="XP_024574392.1">
    <property type="nucleotide sequence ID" value="XM_024723413.1"/>
</dbReference>
<reference evidence="2" key="1">
    <citation type="submission" date="2014-09" db="EMBL/GenBank/DDBJ databases">
        <authorList>
            <person name="Sharma Rahul"/>
            <person name="Thines Marco"/>
        </authorList>
    </citation>
    <scope>NUCLEOTIDE SEQUENCE [LARGE SCALE GENOMIC DNA]</scope>
</reference>
<dbReference type="EMBL" id="CCYD01000291">
    <property type="protein sequence ID" value="CEG38023.1"/>
    <property type="molecule type" value="Genomic_DNA"/>
</dbReference>
<dbReference type="AlphaFoldDB" id="A0A0P1AB22"/>
<protein>
    <submittedName>
        <fullName evidence="1">Uncharacterized protein</fullName>
    </submittedName>
</protein>
<evidence type="ECO:0000313" key="1">
    <source>
        <dbReference type="EMBL" id="CEG38023.1"/>
    </source>
</evidence>
<sequence length="61" mass="7209">MVDHFRLSHACSSAAPVDKDHTYPNHRLRSINDMAIIAKVPLYGQYWHIKFKIVYFSELYN</sequence>
<evidence type="ECO:0000313" key="2">
    <source>
        <dbReference type="Proteomes" id="UP000054928"/>
    </source>
</evidence>